<proteinExistence type="predicted"/>
<name>A0A1W6MJG8_9FLAO</name>
<evidence type="ECO:0000313" key="2">
    <source>
        <dbReference type="EMBL" id="ARN77755.1"/>
    </source>
</evidence>
<dbReference type="PANTHER" id="PTHR12558">
    <property type="entry name" value="CELL DIVISION CYCLE 16,23,27"/>
    <property type="match status" value="1"/>
</dbReference>
<sequence>MRFELNDDGHPSIVKFESMMDSNQVGFFDSEEFEEIIDYYMEMGKVEKARKAISLAISQHPSSVNLRLFKAELLIFDNKFELAHTLLNELHLLEPNNAEIYIQKANIYSKTENHNKAIRLLELAAEVTEDQSDVFNLIGMEQLFLENYSDAKENFIKCLELDREDYSALYNIMYCFDFLHEDQEAISFLEDYLDKKPYCEVAWHQLGKQYFNLKDYEKALTAYDFAIISNDRFIGAYLEKGKVLEKLKRYNEAIEQYQMTLGLDDPTSFAYLRLGKCFLKLKKADQAIYNFNKCVEEDPLLDKGWLAIVDFYCERLEFQKALGFMNKAIDIDPENAMYWTKFARINLKLNFYEEAEYGYRRAMELGNYEFDLWIDRADILIELGEYRALIVNVEHGLEFYPNNPDLLLRMGVIMLKIGKETEGIYHLQTALKADPSLIKTIFDQFSDIVSSRQLAYLID</sequence>
<dbReference type="EMBL" id="CP019344">
    <property type="protein sequence ID" value="ARN77755.1"/>
    <property type="molecule type" value="Genomic_DNA"/>
</dbReference>
<evidence type="ECO:0000256" key="1">
    <source>
        <dbReference type="PROSITE-ProRule" id="PRU00339"/>
    </source>
</evidence>
<dbReference type="STRING" id="331648.BST97_06950"/>
<dbReference type="OrthoDB" id="9803982at2"/>
<dbReference type="SUPFAM" id="SSF81901">
    <property type="entry name" value="HCP-like"/>
    <property type="match status" value="1"/>
</dbReference>
<dbReference type="PANTHER" id="PTHR12558:SF13">
    <property type="entry name" value="CELL DIVISION CYCLE PROTEIN 27 HOMOLOG"/>
    <property type="match status" value="1"/>
</dbReference>
<dbReference type="Gene3D" id="1.25.40.10">
    <property type="entry name" value="Tetratricopeptide repeat domain"/>
    <property type="match status" value="3"/>
</dbReference>
<dbReference type="Pfam" id="PF13174">
    <property type="entry name" value="TPR_6"/>
    <property type="match status" value="1"/>
</dbReference>
<feature type="repeat" description="TPR" evidence="1">
    <location>
        <begin position="98"/>
        <end position="131"/>
    </location>
</feature>
<keyword evidence="3" id="KW-1185">Reference proteome</keyword>
<feature type="repeat" description="TPR" evidence="1">
    <location>
        <begin position="200"/>
        <end position="233"/>
    </location>
</feature>
<dbReference type="Pfam" id="PF13181">
    <property type="entry name" value="TPR_8"/>
    <property type="match status" value="2"/>
</dbReference>
<feature type="repeat" description="TPR" evidence="1">
    <location>
        <begin position="234"/>
        <end position="267"/>
    </location>
</feature>
<feature type="repeat" description="TPR" evidence="1">
    <location>
        <begin position="132"/>
        <end position="165"/>
    </location>
</feature>
<evidence type="ECO:0000313" key="3">
    <source>
        <dbReference type="Proteomes" id="UP000193431"/>
    </source>
</evidence>
<reference evidence="2 3" key="1">
    <citation type="submission" date="2016-11" db="EMBL/GenBank/DDBJ databases">
        <title>Trade-off between light-utilization and light-protection in marine flavobacteria.</title>
        <authorList>
            <person name="Kumagai Y."/>
        </authorList>
    </citation>
    <scope>NUCLEOTIDE SEQUENCE [LARGE SCALE GENOMIC DNA]</scope>
    <source>
        <strain evidence="2 3">JCM 13191</strain>
    </source>
</reference>
<dbReference type="InterPro" id="IPR011990">
    <property type="entry name" value="TPR-like_helical_dom_sf"/>
</dbReference>
<dbReference type="PROSITE" id="PS50005">
    <property type="entry name" value="TPR"/>
    <property type="match status" value="6"/>
</dbReference>
<feature type="repeat" description="TPR" evidence="1">
    <location>
        <begin position="268"/>
        <end position="301"/>
    </location>
</feature>
<dbReference type="SUPFAM" id="SSF48452">
    <property type="entry name" value="TPR-like"/>
    <property type="match status" value="2"/>
</dbReference>
<dbReference type="Proteomes" id="UP000193431">
    <property type="component" value="Chromosome"/>
</dbReference>
<organism evidence="2 3">
    <name type="scientific">Nonlabens spongiae</name>
    <dbReference type="NCBI Taxonomy" id="331648"/>
    <lineage>
        <taxon>Bacteria</taxon>
        <taxon>Pseudomonadati</taxon>
        <taxon>Bacteroidota</taxon>
        <taxon>Flavobacteriia</taxon>
        <taxon>Flavobacteriales</taxon>
        <taxon>Flavobacteriaceae</taxon>
        <taxon>Nonlabens</taxon>
    </lineage>
</organism>
<accession>A0A1W6MJG8</accession>
<dbReference type="AlphaFoldDB" id="A0A1W6MJG8"/>
<keyword evidence="1" id="KW-0802">TPR repeat</keyword>
<protein>
    <submittedName>
        <fullName evidence="2">Uncharacterized protein</fullName>
    </submittedName>
</protein>
<dbReference type="Pfam" id="PF13432">
    <property type="entry name" value="TPR_16"/>
    <property type="match status" value="1"/>
</dbReference>
<dbReference type="SMART" id="SM00028">
    <property type="entry name" value="TPR"/>
    <property type="match status" value="10"/>
</dbReference>
<feature type="repeat" description="TPR" evidence="1">
    <location>
        <begin position="302"/>
        <end position="335"/>
    </location>
</feature>
<dbReference type="InterPro" id="IPR019734">
    <property type="entry name" value="TPR_rpt"/>
</dbReference>
<dbReference type="RefSeq" id="WP_085766556.1">
    <property type="nucleotide sequence ID" value="NZ_CP019344.1"/>
</dbReference>
<gene>
    <name evidence="2" type="ORF">BST97_06950</name>
</gene>